<feature type="compositionally biased region" description="Acidic residues" evidence="1">
    <location>
        <begin position="521"/>
        <end position="530"/>
    </location>
</feature>
<dbReference type="Proteomes" id="UP001189429">
    <property type="component" value="Unassembled WGS sequence"/>
</dbReference>
<dbReference type="InterPro" id="IPR029071">
    <property type="entry name" value="Ubiquitin-like_domsf"/>
</dbReference>
<accession>A0ABN9TC14</accession>
<sequence length="1518" mass="162793">MAVISGGQWSRARKQGRGYAVSATCPRCGLEPETLTHRIWKCTEDIIEGSEFAKSEHLVARALASVDSEPSVWLRGQVPNHLTTPRFDEERLAPVGELVGELGDYRRRRCGAAVAALAWREDSWCLGAMMAAPLPGCRQSVPRSETLALAMALEQTTGSVRFVTDHQGLLKAWPRKATRGPNEDLWARIRAAAEGRERAWEGFVKHAAPHADSWGAVAALVRRRAPKALQLALDCDATRAEREDIAPRGARESGVEIALREAGHQMAQDGAKWRCEDLPHRLWLRRELRTGEAAEWLFGGADEDDPRPLDLARDSLENSFRASVLQQSVSGARWMNLKTGQPSGDGAAAVVTAARALAGRRAPSGAVGRTRGDGKAAAATAAASPSGAVERPRGDGTAAVATAAAALVGRRAPSGAVRRTWCDGKAANGRQPGSRRNGGNGASSAASPVRRRRVGRLPTAQIVSQAAYCLVMAFLEVHAKPFWLDVEAFSRRCFIKTGDIVVSCDIRPSEADCAESPVAAEGDDDSDEEAAGTAPHLWAWPPRRAAARAAALALAVLGSAWLGLLAVRRAAAGRPALHLEAAAVVGLDGDGCEDPELASPCYDAVAWVLQTGIYEHPEWFEGLDKEARFEEVQAKLAKDDPDKPEDQKSHCAAPCKDPAAAKRHKGVPGSALDLPVPGPYAERQELEFYMFRAQGDEDYPLENVDTGDLAGVMWYLHNEIVVAVGKSRKYSVTRIRRFRVKVKTTWAYYNSHRRQFGSFVAFDSGHCTVPGCDQIWKRFGALPGCQHVDTERLRAAYASDTKTFIGEGCTGHECHPPVWYSLPGPCPNHNIQEKTEECKRDLPGGLCDAVTGDRDCTYSVEDAGEVGLDVVTGISDYAQFFEDGGIEYSERRDTGVHNSFWEGKKDEDKCRERVESVKRLFDEKYPDMPKCDDLPGPPCDTDGYYEGELEASLDEWPVYEDGPVEVGTFGAQALDADGVATKSSAANEKGSGAESKSTSSKSTSSGADRSTTRATTTPEASKAKDTVVDDGRPHSLNTQESTGEEDTLPSDATFTVTLDHSNKEILGLAFTMVDEGIVVDGVTGGLFGKWNENNPDHRVKGGDLIVAVNGVRGSSLKLADQLRQPRELKVELQTLEPYRSGAVAVGARWPALMLLAVAALAPAGPAGDGGATEACEQLRALPPQQQLMVISSYPANARKPSAVVCSRIHMVKLGMPAQIGTTSWPGCAATSARRGEGGGAAADGSPKREGRSRSPKRGGGGAGDGGGAAQSAALDDEFAPVVSPPPPELARWLEKLEKEGLVKPGDLDEVSISNLANCAPDLQEQIIDYLDDMKIYFLNARTKSGFVIAACEKAKQGQLNWRGLGAPDPWRPWLQAVAVPKPSVDLLPEQEWLDRVGAAPVKLHVDVSADRELGVANVSVAVLLTHSVGSVKEMLAAIGVTIPMNKMKLKEACKGFLRDDRSLAFYNLLDGSALALSGRVRGGRRVSTAEQRRGLEEHPAGKEVLPAALLEGARAGGA</sequence>
<feature type="domain" description="PDZ" evidence="3">
    <location>
        <begin position="1055"/>
        <end position="1138"/>
    </location>
</feature>
<evidence type="ECO:0000313" key="4">
    <source>
        <dbReference type="EMBL" id="CAK0843199.1"/>
    </source>
</evidence>
<evidence type="ECO:0008006" key="6">
    <source>
        <dbReference type="Google" id="ProtNLM"/>
    </source>
</evidence>
<feature type="region of interest" description="Disordered" evidence="1">
    <location>
        <begin position="359"/>
        <end position="395"/>
    </location>
</feature>
<evidence type="ECO:0000256" key="1">
    <source>
        <dbReference type="SAM" id="MobiDB-lite"/>
    </source>
</evidence>
<gene>
    <name evidence="4" type="ORF">PCOR1329_LOCUS37629</name>
</gene>
<evidence type="ECO:0000313" key="5">
    <source>
        <dbReference type="Proteomes" id="UP001189429"/>
    </source>
</evidence>
<comment type="caution">
    <text evidence="4">The sequence shown here is derived from an EMBL/GenBank/DDBJ whole genome shotgun (WGS) entry which is preliminary data.</text>
</comment>
<evidence type="ECO:0000259" key="2">
    <source>
        <dbReference type="PROSITE" id="PS50053"/>
    </source>
</evidence>
<dbReference type="EMBL" id="CAUYUJ010014560">
    <property type="protein sequence ID" value="CAK0843199.1"/>
    <property type="molecule type" value="Genomic_DNA"/>
</dbReference>
<feature type="compositionally biased region" description="Gly residues" evidence="1">
    <location>
        <begin position="1257"/>
        <end position="1268"/>
    </location>
</feature>
<keyword evidence="5" id="KW-1185">Reference proteome</keyword>
<feature type="region of interest" description="Disordered" evidence="1">
    <location>
        <begin position="1226"/>
        <end position="1270"/>
    </location>
</feature>
<proteinExistence type="predicted"/>
<feature type="compositionally biased region" description="Polar residues" evidence="1">
    <location>
        <begin position="1008"/>
        <end position="1019"/>
    </location>
</feature>
<protein>
    <recommendedName>
        <fullName evidence="6">Ubiquitin-like domain-containing protein</fullName>
    </recommendedName>
</protein>
<feature type="region of interest" description="Disordered" evidence="1">
    <location>
        <begin position="980"/>
        <end position="1050"/>
    </location>
</feature>
<feature type="compositionally biased region" description="Basic and acidic residues" evidence="1">
    <location>
        <begin position="1021"/>
        <end position="1033"/>
    </location>
</feature>
<dbReference type="PROSITE" id="PS50053">
    <property type="entry name" value="UBIQUITIN_2"/>
    <property type="match status" value="1"/>
</dbReference>
<feature type="compositionally biased region" description="Low complexity" evidence="1">
    <location>
        <begin position="988"/>
        <end position="1007"/>
    </location>
</feature>
<dbReference type="InterPro" id="IPR001478">
    <property type="entry name" value="PDZ"/>
</dbReference>
<dbReference type="SUPFAM" id="SSF54236">
    <property type="entry name" value="Ubiquitin-like"/>
    <property type="match status" value="1"/>
</dbReference>
<dbReference type="PROSITE" id="PS50106">
    <property type="entry name" value="PDZ"/>
    <property type="match status" value="1"/>
</dbReference>
<feature type="region of interest" description="Disordered" evidence="1">
    <location>
        <begin position="419"/>
        <end position="451"/>
    </location>
</feature>
<feature type="region of interest" description="Disordered" evidence="1">
    <location>
        <begin position="515"/>
        <end position="535"/>
    </location>
</feature>
<dbReference type="Gene3D" id="3.10.20.90">
    <property type="entry name" value="Phosphatidylinositol 3-kinase Catalytic Subunit, Chain A, domain 1"/>
    <property type="match status" value="1"/>
</dbReference>
<reference evidence="4" key="1">
    <citation type="submission" date="2023-10" db="EMBL/GenBank/DDBJ databases">
        <authorList>
            <person name="Chen Y."/>
            <person name="Shah S."/>
            <person name="Dougan E. K."/>
            <person name="Thang M."/>
            <person name="Chan C."/>
        </authorList>
    </citation>
    <scope>NUCLEOTIDE SEQUENCE [LARGE SCALE GENOMIC DNA]</scope>
</reference>
<feature type="domain" description="Ubiquitin-like" evidence="2">
    <location>
        <begin position="1403"/>
        <end position="1483"/>
    </location>
</feature>
<organism evidence="4 5">
    <name type="scientific">Prorocentrum cordatum</name>
    <dbReference type="NCBI Taxonomy" id="2364126"/>
    <lineage>
        <taxon>Eukaryota</taxon>
        <taxon>Sar</taxon>
        <taxon>Alveolata</taxon>
        <taxon>Dinophyceae</taxon>
        <taxon>Prorocentrales</taxon>
        <taxon>Prorocentraceae</taxon>
        <taxon>Prorocentrum</taxon>
    </lineage>
</organism>
<evidence type="ECO:0000259" key="3">
    <source>
        <dbReference type="PROSITE" id="PS50106"/>
    </source>
</evidence>
<dbReference type="InterPro" id="IPR000626">
    <property type="entry name" value="Ubiquitin-like_dom"/>
</dbReference>
<name>A0ABN9TC14_9DINO</name>